<dbReference type="GO" id="GO:0005524">
    <property type="term" value="F:ATP binding"/>
    <property type="evidence" value="ECO:0007669"/>
    <property type="project" value="UniProtKB-KW"/>
</dbReference>
<accession>A0A841Y903</accession>
<dbReference type="PANTHER" id="PTHR30050">
    <property type="entry name" value="CHROMOSOMAL REPLICATION INITIATOR PROTEIN DNAA"/>
    <property type="match status" value="1"/>
</dbReference>
<organism evidence="2 3">
    <name type="scientific">Listeria booriae</name>
    <dbReference type="NCBI Taxonomy" id="1552123"/>
    <lineage>
        <taxon>Bacteria</taxon>
        <taxon>Bacillati</taxon>
        <taxon>Bacillota</taxon>
        <taxon>Bacilli</taxon>
        <taxon>Bacillales</taxon>
        <taxon>Listeriaceae</taxon>
        <taxon>Listeria</taxon>
    </lineage>
</organism>
<name>A0A841Y903_9LIST</name>
<dbReference type="CDD" id="cd00009">
    <property type="entry name" value="AAA"/>
    <property type="match status" value="1"/>
</dbReference>
<comment type="caution">
    <text evidence="2">The sequence shown here is derived from an EMBL/GenBank/DDBJ whole genome shotgun (WGS) entry which is preliminary data.</text>
</comment>
<dbReference type="GO" id="GO:0006260">
    <property type="term" value="P:DNA replication"/>
    <property type="evidence" value="ECO:0007669"/>
    <property type="project" value="TreeGrafter"/>
</dbReference>
<gene>
    <name evidence="2" type="ORF">HB847_13480</name>
</gene>
<dbReference type="EMBL" id="JAARPL010000010">
    <property type="protein sequence ID" value="MBC1373385.1"/>
    <property type="molecule type" value="Genomic_DNA"/>
</dbReference>
<dbReference type="InterPro" id="IPR002611">
    <property type="entry name" value="IstB_ATP-bd"/>
</dbReference>
<reference evidence="2 3" key="1">
    <citation type="submission" date="2020-03" db="EMBL/GenBank/DDBJ databases">
        <title>Soil Listeria distribution.</title>
        <authorList>
            <person name="Liao J."/>
            <person name="Wiedmann M."/>
        </authorList>
    </citation>
    <scope>NUCLEOTIDE SEQUENCE [LARGE SCALE GENOMIC DNA]</scope>
    <source>
        <strain evidence="2 3">FSL L7-1681</strain>
    </source>
</reference>
<dbReference type="Proteomes" id="UP000591929">
    <property type="component" value="Unassembled WGS sequence"/>
</dbReference>
<dbReference type="SMART" id="SM00382">
    <property type="entry name" value="AAA"/>
    <property type="match status" value="1"/>
</dbReference>
<dbReference type="RefSeq" id="WP_185377684.1">
    <property type="nucleotide sequence ID" value="NZ_JAARPL010000010.1"/>
</dbReference>
<dbReference type="SUPFAM" id="SSF52540">
    <property type="entry name" value="P-loop containing nucleoside triphosphate hydrolases"/>
    <property type="match status" value="1"/>
</dbReference>
<evidence type="ECO:0000313" key="2">
    <source>
        <dbReference type="EMBL" id="MBC1373385.1"/>
    </source>
</evidence>
<keyword evidence="2" id="KW-0547">Nucleotide-binding</keyword>
<dbReference type="InterPro" id="IPR003593">
    <property type="entry name" value="AAA+_ATPase"/>
</dbReference>
<sequence>MGKLQPMAGILDHVIKTNSSKTYSDESKVDVRYSNNICNSETVHPLKKNVKMIVIEGETICPICKSHEMNLAFEKEQEEKIRQYRAQFQQGRLKEDSLFSDFTIENANFEAYETIPDSEIDTNKQRAITAMLKYKEGVVFNTIFSGYAGVGKSHLAMAILNNLNAKLPKTCLFIKVDNLMREIRKTFKPSYQSKEDEDYFINKLTEADFLVLDDLGAESGAIQKESSASDFVHRVIYAVLDGRRDKSTIITTNLDIKAMQKLYDRKLISRMLSNHYIIKFEDTKDYRIKSISFD</sequence>
<evidence type="ECO:0000259" key="1">
    <source>
        <dbReference type="SMART" id="SM00382"/>
    </source>
</evidence>
<dbReference type="AlphaFoldDB" id="A0A841Y903"/>
<dbReference type="PANTHER" id="PTHR30050:SF4">
    <property type="entry name" value="ATP-BINDING PROTEIN RV3427C IN INSERTION SEQUENCE-RELATED"/>
    <property type="match status" value="1"/>
</dbReference>
<protein>
    <submittedName>
        <fullName evidence="2">ATP-binding protein</fullName>
    </submittedName>
</protein>
<feature type="domain" description="AAA+ ATPase" evidence="1">
    <location>
        <begin position="138"/>
        <end position="282"/>
    </location>
</feature>
<dbReference type="InterPro" id="IPR027417">
    <property type="entry name" value="P-loop_NTPase"/>
</dbReference>
<proteinExistence type="predicted"/>
<dbReference type="Gene3D" id="3.40.50.300">
    <property type="entry name" value="P-loop containing nucleotide triphosphate hydrolases"/>
    <property type="match status" value="1"/>
</dbReference>
<evidence type="ECO:0000313" key="3">
    <source>
        <dbReference type="Proteomes" id="UP000591929"/>
    </source>
</evidence>
<dbReference type="Pfam" id="PF01695">
    <property type="entry name" value="IstB_IS21"/>
    <property type="match status" value="1"/>
</dbReference>
<keyword evidence="2" id="KW-0067">ATP-binding</keyword>